<dbReference type="GO" id="GO:0019305">
    <property type="term" value="P:dTDP-rhamnose biosynthetic process"/>
    <property type="evidence" value="ECO:0007669"/>
    <property type="project" value="UniProtKB-UniPathway"/>
</dbReference>
<dbReference type="CDD" id="cd05254">
    <property type="entry name" value="dTDP_HR_like_SDR_e"/>
    <property type="match status" value="1"/>
</dbReference>
<evidence type="ECO:0000313" key="8">
    <source>
        <dbReference type="EMBL" id="MBB5317206.1"/>
    </source>
</evidence>
<comment type="catalytic activity">
    <reaction evidence="5">
        <text>dTDP-beta-L-rhamnose + NADP(+) = dTDP-4-dehydro-beta-L-rhamnose + NADPH + H(+)</text>
        <dbReference type="Rhea" id="RHEA:21796"/>
        <dbReference type="ChEBI" id="CHEBI:15378"/>
        <dbReference type="ChEBI" id="CHEBI:57510"/>
        <dbReference type="ChEBI" id="CHEBI:57783"/>
        <dbReference type="ChEBI" id="CHEBI:58349"/>
        <dbReference type="ChEBI" id="CHEBI:62830"/>
        <dbReference type="EC" id="1.1.1.133"/>
    </reaction>
</comment>
<evidence type="ECO:0000256" key="6">
    <source>
        <dbReference type="RuleBase" id="RU364082"/>
    </source>
</evidence>
<dbReference type="EMBL" id="JACHDY010000002">
    <property type="protein sequence ID" value="MBB5317206.1"/>
    <property type="molecule type" value="Genomic_DNA"/>
</dbReference>
<name>A0A7W8IHE6_9BACT</name>
<protein>
    <recommendedName>
        <fullName evidence="4 6">dTDP-4-dehydrorhamnose reductase</fullName>
        <ecNumber evidence="3 6">1.1.1.133</ecNumber>
    </recommendedName>
</protein>
<dbReference type="UniPathway" id="UPA00124"/>
<reference evidence="8" key="1">
    <citation type="submission" date="2020-08" db="EMBL/GenBank/DDBJ databases">
        <title>Genomic Encyclopedia of Type Strains, Phase IV (KMG-V): Genome sequencing to study the core and pangenomes of soil and plant-associated prokaryotes.</title>
        <authorList>
            <person name="Whitman W."/>
        </authorList>
    </citation>
    <scope>NUCLEOTIDE SEQUENCE [LARGE SCALE GENOMIC DNA]</scope>
    <source>
        <strain evidence="8">M8UP27</strain>
    </source>
</reference>
<dbReference type="Proteomes" id="UP000568106">
    <property type="component" value="Unassembled WGS sequence"/>
</dbReference>
<evidence type="ECO:0000313" key="9">
    <source>
        <dbReference type="Proteomes" id="UP000568106"/>
    </source>
</evidence>
<dbReference type="Pfam" id="PF04321">
    <property type="entry name" value="RmlD_sub_bind"/>
    <property type="match status" value="1"/>
</dbReference>
<comment type="function">
    <text evidence="6">Catalyzes the reduction of dTDP-6-deoxy-L-lyxo-4-hexulose to yield dTDP-L-rhamnose.</text>
</comment>
<keyword evidence="9" id="KW-1185">Reference proteome</keyword>
<dbReference type="SUPFAM" id="SSF51735">
    <property type="entry name" value="NAD(P)-binding Rossmann-fold domains"/>
    <property type="match status" value="1"/>
</dbReference>
<comment type="similarity">
    <text evidence="2 6">Belongs to the dTDP-4-dehydrorhamnose reductase family.</text>
</comment>
<evidence type="ECO:0000256" key="5">
    <source>
        <dbReference type="ARBA" id="ARBA00048200"/>
    </source>
</evidence>
<dbReference type="AlphaFoldDB" id="A0A7W8IHE6"/>
<dbReference type="PANTHER" id="PTHR10491">
    <property type="entry name" value="DTDP-4-DEHYDRORHAMNOSE REDUCTASE"/>
    <property type="match status" value="1"/>
</dbReference>
<dbReference type="GO" id="GO:0005829">
    <property type="term" value="C:cytosol"/>
    <property type="evidence" value="ECO:0007669"/>
    <property type="project" value="TreeGrafter"/>
</dbReference>
<evidence type="ECO:0000256" key="3">
    <source>
        <dbReference type="ARBA" id="ARBA00012929"/>
    </source>
</evidence>
<keyword evidence="6" id="KW-0521">NADP</keyword>
<dbReference type="PANTHER" id="PTHR10491:SF4">
    <property type="entry name" value="METHIONINE ADENOSYLTRANSFERASE 2 SUBUNIT BETA"/>
    <property type="match status" value="1"/>
</dbReference>
<dbReference type="EC" id="1.1.1.133" evidence="3 6"/>
<dbReference type="InterPro" id="IPR036291">
    <property type="entry name" value="NAD(P)-bd_dom_sf"/>
</dbReference>
<gene>
    <name evidence="8" type="ORF">HDF09_001875</name>
</gene>
<evidence type="ECO:0000256" key="2">
    <source>
        <dbReference type="ARBA" id="ARBA00010944"/>
    </source>
</evidence>
<dbReference type="InterPro" id="IPR029903">
    <property type="entry name" value="RmlD-like-bd"/>
</dbReference>
<evidence type="ECO:0000259" key="7">
    <source>
        <dbReference type="Pfam" id="PF04321"/>
    </source>
</evidence>
<sequence>MVFGRLPSEERILLTGAKGQVGGELLKTLEPLGVVIAPERAMMDLADATSVRDTIRAVRPRWIVNPGAYTEVDRAESEPDLAYAINAEAVKVIGEEARVLGAGVIHFSTDYVFDGSGEEPYVETDTVGPMSVYGASKLAGERALAESGAGHMIFRTSWVYGARGKNFLLTILKLAREREALRIVDDQHGAPTWSRDLARMTAHVIKRCEATAQTIGWKAALQDASGVYHAAGGGDTSWFEFAAEAVQQQREKEPGVRFAKIESISTDQYPTPARRPSNSRLNCTKLKERFEWTMMYWRDSLREVLSEL</sequence>
<feature type="domain" description="RmlD-like substrate binding" evidence="7">
    <location>
        <begin position="11"/>
        <end position="307"/>
    </location>
</feature>
<proteinExistence type="inferred from homology"/>
<accession>A0A7W8IHE6</accession>
<dbReference type="Gene3D" id="3.90.25.10">
    <property type="entry name" value="UDP-galactose 4-epimerase, domain 1"/>
    <property type="match status" value="1"/>
</dbReference>
<dbReference type="GO" id="GO:0008831">
    <property type="term" value="F:dTDP-4-dehydrorhamnose reductase activity"/>
    <property type="evidence" value="ECO:0007669"/>
    <property type="project" value="UniProtKB-EC"/>
</dbReference>
<evidence type="ECO:0000256" key="1">
    <source>
        <dbReference type="ARBA" id="ARBA00004781"/>
    </source>
</evidence>
<dbReference type="Gene3D" id="3.40.50.720">
    <property type="entry name" value="NAD(P)-binding Rossmann-like Domain"/>
    <property type="match status" value="1"/>
</dbReference>
<dbReference type="NCBIfam" id="TIGR01214">
    <property type="entry name" value="rmlD"/>
    <property type="match status" value="1"/>
</dbReference>
<evidence type="ECO:0000256" key="4">
    <source>
        <dbReference type="ARBA" id="ARBA00017099"/>
    </source>
</evidence>
<organism evidence="8 9">
    <name type="scientific">Tunturiibacter empetritectus</name>
    <dbReference type="NCBI Taxonomy" id="3069691"/>
    <lineage>
        <taxon>Bacteria</taxon>
        <taxon>Pseudomonadati</taxon>
        <taxon>Acidobacteriota</taxon>
        <taxon>Terriglobia</taxon>
        <taxon>Terriglobales</taxon>
        <taxon>Acidobacteriaceae</taxon>
        <taxon>Tunturiibacter</taxon>
    </lineage>
</organism>
<comment type="pathway">
    <text evidence="1 6">Carbohydrate biosynthesis; dTDP-L-rhamnose biosynthesis.</text>
</comment>
<dbReference type="InterPro" id="IPR005913">
    <property type="entry name" value="dTDP_dehydrorham_reduct"/>
</dbReference>
<keyword evidence="6 8" id="KW-0560">Oxidoreductase</keyword>
<comment type="caution">
    <text evidence="8">The sequence shown here is derived from an EMBL/GenBank/DDBJ whole genome shotgun (WGS) entry which is preliminary data.</text>
</comment>